<dbReference type="EMBL" id="JADQAZ010000004">
    <property type="protein sequence ID" value="MBT0959344.1"/>
    <property type="molecule type" value="Genomic_DNA"/>
</dbReference>
<dbReference type="PANTHER" id="PTHR43877:SF2">
    <property type="entry name" value="AMINOALKYLPHOSPHONATE N-ACETYLTRANSFERASE-RELATED"/>
    <property type="match status" value="1"/>
</dbReference>
<proteinExistence type="predicted"/>
<evidence type="ECO:0000313" key="4">
    <source>
        <dbReference type="EMBL" id="MBT0959344.1"/>
    </source>
</evidence>
<dbReference type="GO" id="GO:0016747">
    <property type="term" value="F:acyltransferase activity, transferring groups other than amino-acyl groups"/>
    <property type="evidence" value="ECO:0007669"/>
    <property type="project" value="InterPro"/>
</dbReference>
<keyword evidence="5" id="KW-1185">Reference proteome</keyword>
<dbReference type="Proteomes" id="UP001315686">
    <property type="component" value="Unassembled WGS sequence"/>
</dbReference>
<protein>
    <submittedName>
        <fullName evidence="4">GNAT family N-acetyltransferase</fullName>
    </submittedName>
</protein>
<dbReference type="InterPro" id="IPR050832">
    <property type="entry name" value="Bact_Acetyltransf"/>
</dbReference>
<gene>
    <name evidence="4" type="ORF">IV417_18290</name>
</gene>
<dbReference type="InterPro" id="IPR000182">
    <property type="entry name" value="GNAT_dom"/>
</dbReference>
<evidence type="ECO:0000256" key="1">
    <source>
        <dbReference type="ARBA" id="ARBA00022679"/>
    </source>
</evidence>
<evidence type="ECO:0000313" key="5">
    <source>
        <dbReference type="Proteomes" id="UP001315686"/>
    </source>
</evidence>
<keyword evidence="1" id="KW-0808">Transferase</keyword>
<dbReference type="PANTHER" id="PTHR43877">
    <property type="entry name" value="AMINOALKYLPHOSPHONATE N-ACETYLTRANSFERASE-RELATED-RELATED"/>
    <property type="match status" value="1"/>
</dbReference>
<dbReference type="AlphaFoldDB" id="A0AAP2CRT6"/>
<reference evidence="4 5" key="1">
    <citation type="journal article" date="2021" name="Arch. Microbiol.">
        <title>Harenicola maris gen. nov., sp. nov. isolated from the Sea of Japan shallow sediments.</title>
        <authorList>
            <person name="Romanenko L.A."/>
            <person name="Kurilenko V.V."/>
            <person name="Chernysheva N.Y."/>
            <person name="Tekutyeva L.A."/>
            <person name="Velansky P.V."/>
            <person name="Svetashev V.I."/>
            <person name="Isaeva M.P."/>
        </authorList>
    </citation>
    <scope>NUCLEOTIDE SEQUENCE [LARGE SCALE GENOMIC DNA]</scope>
    <source>
        <strain evidence="4 5">KMM 3653</strain>
    </source>
</reference>
<comment type="caution">
    <text evidence="4">The sequence shown here is derived from an EMBL/GenBank/DDBJ whole genome shotgun (WGS) entry which is preliminary data.</text>
</comment>
<keyword evidence="2" id="KW-0012">Acyltransferase</keyword>
<dbReference type="Pfam" id="PF00583">
    <property type="entry name" value="Acetyltransf_1"/>
    <property type="match status" value="1"/>
</dbReference>
<accession>A0AAP2CRT6</accession>
<dbReference type="RefSeq" id="WP_327795578.1">
    <property type="nucleotide sequence ID" value="NZ_JADQAZ010000004.1"/>
</dbReference>
<dbReference type="PROSITE" id="PS51186">
    <property type="entry name" value="GNAT"/>
    <property type="match status" value="1"/>
</dbReference>
<organism evidence="4 5">
    <name type="scientific">Harenicola maris</name>
    <dbReference type="NCBI Taxonomy" id="2841044"/>
    <lineage>
        <taxon>Bacteria</taxon>
        <taxon>Pseudomonadati</taxon>
        <taxon>Pseudomonadota</taxon>
        <taxon>Alphaproteobacteria</taxon>
        <taxon>Rhodobacterales</taxon>
        <taxon>Paracoccaceae</taxon>
        <taxon>Harenicola</taxon>
    </lineage>
</organism>
<dbReference type="CDD" id="cd04301">
    <property type="entry name" value="NAT_SF"/>
    <property type="match status" value="1"/>
</dbReference>
<dbReference type="SUPFAM" id="SSF55729">
    <property type="entry name" value="Acyl-CoA N-acyltransferases (Nat)"/>
    <property type="match status" value="1"/>
</dbReference>
<evidence type="ECO:0000256" key="2">
    <source>
        <dbReference type="ARBA" id="ARBA00023315"/>
    </source>
</evidence>
<evidence type="ECO:0000259" key="3">
    <source>
        <dbReference type="PROSITE" id="PS51186"/>
    </source>
</evidence>
<dbReference type="Gene3D" id="3.40.630.30">
    <property type="match status" value="1"/>
</dbReference>
<name>A0AAP2CRT6_9RHOB</name>
<feature type="domain" description="N-acetyltransferase" evidence="3">
    <location>
        <begin position="3"/>
        <end position="143"/>
    </location>
</feature>
<sequence length="143" mass="15213">MTVVIEPCGEVSVIAPLLRVLRDGLEASLFEARLTRAIAGGYHALVARGDGGVLGCLGYRLCDDICWGRTFYVDDLVVLPQARGSGVGGALWDAAKAEGAAQGCDHLRLCSGLSRAEAHRFYEANGLARTSLQFFFALPDGEL</sequence>
<dbReference type="InterPro" id="IPR016181">
    <property type="entry name" value="Acyl_CoA_acyltransferase"/>
</dbReference>